<dbReference type="PANTHER" id="PTHR13696">
    <property type="entry name" value="P-LOOP CONTAINING NUCLEOSIDE TRIPHOSPHATE HYDROLASE"/>
    <property type="match status" value="1"/>
</dbReference>
<evidence type="ECO:0000259" key="1">
    <source>
        <dbReference type="Pfam" id="PF01656"/>
    </source>
</evidence>
<dbReference type="CDD" id="cd02042">
    <property type="entry name" value="ParAB_family"/>
    <property type="match status" value="1"/>
</dbReference>
<protein>
    <submittedName>
        <fullName evidence="2 3">Partition-related protein</fullName>
    </submittedName>
</protein>
<reference evidence="2" key="1">
    <citation type="journal article" date="2005" name="J. Bacteriol.">
        <title>A hypervariable 130-kilobase genomic region of Magnetospirillum gryphiswaldense comprises a magnetosome island which undergoes frequent rearrangements during stationary growth.</title>
        <authorList>
            <person name="Ullrich S."/>
            <person name="Kube M."/>
            <person name="Schuebbe S."/>
            <person name="Reinhardt R."/>
            <person name="Schueler D."/>
        </authorList>
    </citation>
    <scope>NUCLEOTIDE SEQUENCE</scope>
    <source>
        <strain evidence="2">MSR-1</strain>
    </source>
</reference>
<dbReference type="SUPFAM" id="SSF52540">
    <property type="entry name" value="P-loop containing nucleoside triphosphate hydrolases"/>
    <property type="match status" value="1"/>
</dbReference>
<accession>Q3BK90</accession>
<dbReference type="EMBL" id="CU459003">
    <property type="protein sequence ID" value="CAM78048.1"/>
    <property type="molecule type" value="Genomic_DNA"/>
</dbReference>
<feature type="domain" description="CobQ/CobB/MinD/ParA nucleotide binding" evidence="1">
    <location>
        <begin position="46"/>
        <end position="223"/>
    </location>
</feature>
<evidence type="ECO:0000313" key="2">
    <source>
        <dbReference type="EMBL" id="CAJ30141.1"/>
    </source>
</evidence>
<proteinExistence type="predicted"/>
<dbReference type="InterPro" id="IPR050678">
    <property type="entry name" value="DNA_Partitioning_ATPase"/>
</dbReference>
<organism evidence="2">
    <name type="scientific">Magnetospirillum gryphiswaldense</name>
    <dbReference type="NCBI Taxonomy" id="55518"/>
    <lineage>
        <taxon>Bacteria</taxon>
        <taxon>Pseudomonadati</taxon>
        <taxon>Pseudomonadota</taxon>
        <taxon>Alphaproteobacteria</taxon>
        <taxon>Rhodospirillales</taxon>
        <taxon>Rhodospirillaceae</taxon>
        <taxon>Magnetospirillum</taxon>
    </lineage>
</organism>
<reference evidence="3" key="2">
    <citation type="journal article" date="2007" name="J. Bacteriol.">
        <title>Comparative genome analysis of four magnetotactic bacteria reveals a complex set of group-specific genes implicated in magnetosome biomineralization and function.</title>
        <authorList>
            <person name="Richter M."/>
            <person name="Kube M."/>
            <person name="Bazylinski D.A."/>
            <person name="Lombardot T."/>
            <person name="Gloeckner F.O."/>
            <person name="Reinhardt R."/>
            <person name="Schueler D."/>
        </authorList>
    </citation>
    <scope>NUCLEOTIDE SEQUENCE</scope>
    <source>
        <strain evidence="3">MSR-1</strain>
    </source>
</reference>
<dbReference type="Pfam" id="PF01656">
    <property type="entry name" value="CbiA"/>
    <property type="match status" value="1"/>
</dbReference>
<evidence type="ECO:0000313" key="3">
    <source>
        <dbReference type="EMBL" id="CAM78048.1"/>
    </source>
</evidence>
<dbReference type="EMBL" id="AM085146">
    <property type="protein sequence ID" value="CAJ30141.1"/>
    <property type="molecule type" value="Genomic_DNA"/>
</dbReference>
<gene>
    <name evidence="2" type="ORF">mgI521</name>
    <name evidence="3" type="ORF">MGR_4116</name>
</gene>
<dbReference type="InterPro" id="IPR027417">
    <property type="entry name" value="P-loop_NTPase"/>
</dbReference>
<dbReference type="InterPro" id="IPR002586">
    <property type="entry name" value="CobQ/CobB/MinD/ParA_Nub-bd_dom"/>
</dbReference>
<name>Q3BK90_9PROT</name>
<dbReference type="AlphaFoldDB" id="Q3BK90"/>
<dbReference type="PANTHER" id="PTHR13696:SF96">
    <property type="entry name" value="COBQ_COBB_MIND_PARA NUCLEOTIDE BINDING DOMAIN-CONTAINING PROTEIN"/>
    <property type="match status" value="1"/>
</dbReference>
<dbReference type="Gene3D" id="3.40.50.300">
    <property type="entry name" value="P-loop containing nucleotide triphosphate hydrolases"/>
    <property type="match status" value="1"/>
</dbReference>
<sequence length="250" mass="27422">MAKASGPFCIPNLRHVLGLEFPARPHAVIPHNVIIRNGGTAMRRLVISGPKGGIGKATLSRNLAVAAAIDGLSVATLDLDMQRSLTKWYSKRPDDMAPIQHYESTMAKDDVKDALDGIQVHDLLIIDTPPSIEDHPESFRMLANVATLMLIPTGQSDDDLDSVRPWMRFVRKNQVEAAFVLNRVKPRARSFVEAKAILVKEGRVCPIEVPDYEDIAFTSSRGIGLLELKGGRGSEYVAGVWAFVRAEMGI</sequence>